<dbReference type="eggNOG" id="COG1287">
    <property type="taxonomic scope" value="Bacteria"/>
</dbReference>
<dbReference type="STRING" id="234267.Acid_7118"/>
<evidence type="ECO:0008006" key="3">
    <source>
        <dbReference type="Google" id="ProtNLM"/>
    </source>
</evidence>
<feature type="transmembrane region" description="Helical" evidence="1">
    <location>
        <begin position="213"/>
        <end position="234"/>
    </location>
</feature>
<dbReference type="KEGG" id="sus:Acid_7118"/>
<keyword evidence="1" id="KW-1133">Transmembrane helix</keyword>
<feature type="transmembrane region" description="Helical" evidence="1">
    <location>
        <begin position="365"/>
        <end position="384"/>
    </location>
</feature>
<dbReference type="HOGENOM" id="CLU_383043_0_0_0"/>
<dbReference type="InParanoid" id="Q01QP1"/>
<sequence>MSRFRLGVPSRLGTAKEPKWYWIAIIALPLLVLWHRDDALYTPPWFSDPWFYLGYFKNLVDFKRDLFPDAYFGSRLSWILPGAAVHSLFAPVVANFILHVGVHLVASLSFFAILRRAVSERAAFLGTLVFSLHPWLWAATGWDYVNGAGIGYLLLAMAALTRAAGREGGRRDLVIAGAALAGMVYAHLFWLPLSPLLPLCYVALAWARQRRSPLRLAFAGIPWLALGFGIVTLALGTANYAIDGQFWFYGLSWNAAMRASEVFTAAPGMWGSNGLEPWLWFPALALVTAAALLPLRLRQEKFPRMAPALLFSAQFLAALVWMGYLQSRKIAMLGFYHYAAYLIPFEFLVIGALFWKAVDQMSERTYLLTLCAAAAGFAAIWYDPAAASRLTAWQSAAIGAGLIAAGMASGRRTASTWLFLGGFLVWSAHALTQTAPLHGDRQEYRRIMDEREKVERARNHDRIMFWYDEKEPRSSEYRALCTLYLERRLSAAFPQQGCTVRVQPGTLIVVPSMNAGAAEVARRTLSDCWSASSMKAAVVGVDSVPRKEGPYTVALLRAVTDLSGQRALRAVIGTDGAGVLELASDGSAASFPLANWKKESSDASVLPAPDGVDVRTPHGDYDYTMAYPPLTAPVAGRYRFALHYSHGNNREFAFGAFPADNSRWWSVNTVGYRAGGAYEIAFSIDLKLGERVILRVANNNNYRDGRPASFRMLALNATVAPE</sequence>
<feature type="transmembrane region" description="Helical" evidence="1">
    <location>
        <begin position="88"/>
        <end position="114"/>
    </location>
</feature>
<feature type="transmembrane region" description="Helical" evidence="1">
    <location>
        <begin position="173"/>
        <end position="193"/>
    </location>
</feature>
<feature type="transmembrane region" description="Helical" evidence="1">
    <location>
        <begin position="415"/>
        <end position="432"/>
    </location>
</feature>
<gene>
    <name evidence="2" type="ordered locus">Acid_7118</name>
</gene>
<feature type="transmembrane region" description="Helical" evidence="1">
    <location>
        <begin position="390"/>
        <end position="408"/>
    </location>
</feature>
<evidence type="ECO:0000313" key="2">
    <source>
        <dbReference type="EMBL" id="ABJ88029.1"/>
    </source>
</evidence>
<proteinExistence type="predicted"/>
<protein>
    <recommendedName>
        <fullName evidence="3">Glycosyltransferase RgtA/B/C/D-like domain-containing protein</fullName>
    </recommendedName>
</protein>
<dbReference type="EMBL" id="CP000473">
    <property type="protein sequence ID" value="ABJ88029.1"/>
    <property type="molecule type" value="Genomic_DNA"/>
</dbReference>
<feature type="transmembrane region" description="Helical" evidence="1">
    <location>
        <begin position="20"/>
        <end position="36"/>
    </location>
</feature>
<feature type="transmembrane region" description="Helical" evidence="1">
    <location>
        <begin position="338"/>
        <end position="358"/>
    </location>
</feature>
<feature type="transmembrane region" description="Helical" evidence="1">
    <location>
        <begin position="144"/>
        <end position="161"/>
    </location>
</feature>
<evidence type="ECO:0000256" key="1">
    <source>
        <dbReference type="SAM" id="Phobius"/>
    </source>
</evidence>
<organism evidence="2">
    <name type="scientific">Solibacter usitatus (strain Ellin6076)</name>
    <dbReference type="NCBI Taxonomy" id="234267"/>
    <lineage>
        <taxon>Bacteria</taxon>
        <taxon>Pseudomonadati</taxon>
        <taxon>Acidobacteriota</taxon>
        <taxon>Terriglobia</taxon>
        <taxon>Bryobacterales</taxon>
        <taxon>Solibacteraceae</taxon>
        <taxon>Candidatus Solibacter</taxon>
    </lineage>
</organism>
<keyword evidence="1" id="KW-0812">Transmembrane</keyword>
<dbReference type="AlphaFoldDB" id="Q01QP1"/>
<feature type="transmembrane region" description="Helical" evidence="1">
    <location>
        <begin position="307"/>
        <end position="326"/>
    </location>
</feature>
<name>Q01QP1_SOLUE</name>
<keyword evidence="1" id="KW-0472">Membrane</keyword>
<reference evidence="2" key="1">
    <citation type="submission" date="2006-10" db="EMBL/GenBank/DDBJ databases">
        <title>Complete sequence of Solibacter usitatus Ellin6076.</title>
        <authorList>
            <consortium name="US DOE Joint Genome Institute"/>
            <person name="Copeland A."/>
            <person name="Lucas S."/>
            <person name="Lapidus A."/>
            <person name="Barry K."/>
            <person name="Detter J.C."/>
            <person name="Glavina del Rio T."/>
            <person name="Hammon N."/>
            <person name="Israni S."/>
            <person name="Dalin E."/>
            <person name="Tice H."/>
            <person name="Pitluck S."/>
            <person name="Thompson L.S."/>
            <person name="Brettin T."/>
            <person name="Bruce D."/>
            <person name="Han C."/>
            <person name="Tapia R."/>
            <person name="Gilna P."/>
            <person name="Schmutz J."/>
            <person name="Larimer F."/>
            <person name="Land M."/>
            <person name="Hauser L."/>
            <person name="Kyrpides N."/>
            <person name="Mikhailova N."/>
            <person name="Janssen P.H."/>
            <person name="Kuske C.R."/>
            <person name="Richardson P."/>
        </authorList>
    </citation>
    <scope>NUCLEOTIDE SEQUENCE</scope>
    <source>
        <strain evidence="2">Ellin6076</strain>
    </source>
</reference>
<feature type="transmembrane region" description="Helical" evidence="1">
    <location>
        <begin position="278"/>
        <end position="295"/>
    </location>
</feature>
<accession>Q01QP1</accession>